<evidence type="ECO:0000313" key="3">
    <source>
        <dbReference type="Proteomes" id="UP000030302"/>
    </source>
</evidence>
<dbReference type="Proteomes" id="UP000030302">
    <property type="component" value="Plasmid unnamed"/>
</dbReference>
<dbReference type="Pfam" id="PF07996">
    <property type="entry name" value="T4SS"/>
    <property type="match status" value="1"/>
</dbReference>
<keyword evidence="1" id="KW-0732">Signal</keyword>
<evidence type="ECO:0008006" key="4">
    <source>
        <dbReference type="Google" id="ProtNLM"/>
    </source>
</evidence>
<dbReference type="EMBL" id="CP009963">
    <property type="protein sequence ID" value="AIY44197.1"/>
    <property type="molecule type" value="Genomic_DNA"/>
</dbReference>
<dbReference type="KEGG" id="care:LT85_p018"/>
<sequence>MKKKLISLAIAMSFSASTSVFAQGVPVGDAATWAGLAANLAQLQQTYETVKKQYDAVTGSYGRGLSGLTDSIQKSSVVPGSWQEVVAQQSSGTFGASQGSYEKIIQTLPQELFQNPNGQTATSYKLSTDSVRAALTGGDALYSEVQTHLNNLASMAAQVDTTVNAKDAADLQNRISTENGMLTSAMAKLNVMNTNLQANLLNQQNQASASIQQRYKRADQ</sequence>
<keyword evidence="2" id="KW-0614">Plasmid</keyword>
<evidence type="ECO:0000313" key="2">
    <source>
        <dbReference type="EMBL" id="AIY44197.1"/>
    </source>
</evidence>
<feature type="chain" id="PRO_5001974422" description="Type IV secretion system protein VirB5" evidence="1">
    <location>
        <begin position="23"/>
        <end position="220"/>
    </location>
</feature>
<keyword evidence="3" id="KW-1185">Reference proteome</keyword>
<reference evidence="3" key="1">
    <citation type="journal article" date="2014" name="Soil Biol. Biochem.">
        <title>Structure and function of bacterial communities in ageing soils: Insights from the Mendocino ecological staircase.</title>
        <authorList>
            <person name="Uroz S."/>
            <person name="Tech J.J."/>
            <person name="Sawaya N.A."/>
            <person name="Frey-Klett P."/>
            <person name="Leveau J.H.J."/>
        </authorList>
    </citation>
    <scope>NUCLEOTIDE SEQUENCE [LARGE SCALE GENOMIC DNA]</scope>
    <source>
        <strain evidence="3">Cal35</strain>
        <plasmid evidence="3">unnamed</plasmid>
    </source>
</reference>
<gene>
    <name evidence="2" type="ORF">LT85_p018</name>
</gene>
<protein>
    <recommendedName>
        <fullName evidence="4">Type IV secretion system protein VirB5</fullName>
    </recommendedName>
</protein>
<dbReference type="InterPro" id="IPR023220">
    <property type="entry name" value="T4SS_VirB5-domain"/>
</dbReference>
<proteinExistence type="predicted"/>
<accession>A0A0A1FML8</accession>
<dbReference type="HOGENOM" id="CLU_1275708_0_0_4"/>
<geneLocation type="plasmid" evidence="2 3">
    <name>unnamed</name>
</geneLocation>
<feature type="signal peptide" evidence="1">
    <location>
        <begin position="1"/>
        <end position="22"/>
    </location>
</feature>
<dbReference type="InterPro" id="IPR014158">
    <property type="entry name" value="T4SS_VirB5"/>
</dbReference>
<name>A0A0A1FML8_9BURK</name>
<dbReference type="SUPFAM" id="SSF101082">
    <property type="entry name" value="Typo IV secretion system protein TraC"/>
    <property type="match status" value="1"/>
</dbReference>
<dbReference type="Gene3D" id="1.20.58.430">
    <property type="entry name" value="Type IV secretion system, VirB5-domain"/>
    <property type="match status" value="1"/>
</dbReference>
<dbReference type="CDD" id="cd14262">
    <property type="entry name" value="VirB5_like"/>
    <property type="match status" value="1"/>
</dbReference>
<organism evidence="2 3">
    <name type="scientific">Collimonas arenae</name>
    <dbReference type="NCBI Taxonomy" id="279058"/>
    <lineage>
        <taxon>Bacteria</taxon>
        <taxon>Pseudomonadati</taxon>
        <taxon>Pseudomonadota</taxon>
        <taxon>Betaproteobacteria</taxon>
        <taxon>Burkholderiales</taxon>
        <taxon>Oxalobacteraceae</taxon>
        <taxon>Collimonas</taxon>
    </lineage>
</organism>
<evidence type="ECO:0000256" key="1">
    <source>
        <dbReference type="SAM" id="SignalP"/>
    </source>
</evidence>
<dbReference type="AlphaFoldDB" id="A0A0A1FML8"/>